<accession>A0A3P8UCI9</accession>
<dbReference type="AlphaFoldDB" id="A0A3P8UCI9"/>
<protein>
    <recommendedName>
        <fullName evidence="3">Transposase Tc1-like domain-containing protein</fullName>
    </recommendedName>
</protein>
<evidence type="ECO:0000313" key="2">
    <source>
        <dbReference type="Proteomes" id="UP000265080"/>
    </source>
</evidence>
<name>A0A3P8UCI9_AMPPE</name>
<dbReference type="OMA" id="RENCREI"/>
<dbReference type="InterPro" id="IPR036397">
    <property type="entry name" value="RNaseH_sf"/>
</dbReference>
<organism evidence="1 2">
    <name type="scientific">Amphiprion percula</name>
    <name type="common">Orange clownfish</name>
    <name type="synonym">Lutjanus percula</name>
    <dbReference type="NCBI Taxonomy" id="161767"/>
    <lineage>
        <taxon>Eukaryota</taxon>
        <taxon>Metazoa</taxon>
        <taxon>Chordata</taxon>
        <taxon>Craniata</taxon>
        <taxon>Vertebrata</taxon>
        <taxon>Euteleostomi</taxon>
        <taxon>Actinopterygii</taxon>
        <taxon>Neopterygii</taxon>
        <taxon>Teleostei</taxon>
        <taxon>Neoteleostei</taxon>
        <taxon>Acanthomorphata</taxon>
        <taxon>Ovalentaria</taxon>
        <taxon>Pomacentridae</taxon>
        <taxon>Amphiprion</taxon>
    </lineage>
</organism>
<evidence type="ECO:0000313" key="1">
    <source>
        <dbReference type="Ensembl" id="ENSAPEP00000033248.1"/>
    </source>
</evidence>
<dbReference type="Gene3D" id="3.30.420.10">
    <property type="entry name" value="Ribonuclease H-like superfamily/Ribonuclease H"/>
    <property type="match status" value="1"/>
</dbReference>
<reference evidence="1" key="3">
    <citation type="submission" date="2025-09" db="UniProtKB">
        <authorList>
            <consortium name="Ensembl"/>
        </authorList>
    </citation>
    <scope>IDENTIFICATION</scope>
</reference>
<dbReference type="Proteomes" id="UP000265080">
    <property type="component" value="Chromosome 10"/>
</dbReference>
<dbReference type="GeneTree" id="ENSGT01030000234759"/>
<dbReference type="STRING" id="161767.ENSAPEP00000033248"/>
<reference evidence="1 2" key="1">
    <citation type="submission" date="2018-03" db="EMBL/GenBank/DDBJ databases">
        <title>Finding Nemo's genes: A chromosome-scale reference assembly of the genome of the orange clownfish Amphiprion percula.</title>
        <authorList>
            <person name="Lehmann R."/>
        </authorList>
    </citation>
    <scope>NUCLEOTIDE SEQUENCE</scope>
</reference>
<reference evidence="1" key="2">
    <citation type="submission" date="2025-08" db="UniProtKB">
        <authorList>
            <consortium name="Ensembl"/>
        </authorList>
    </citation>
    <scope>IDENTIFICATION</scope>
</reference>
<dbReference type="GO" id="GO:0003676">
    <property type="term" value="F:nucleic acid binding"/>
    <property type="evidence" value="ECO:0007669"/>
    <property type="project" value="InterPro"/>
</dbReference>
<evidence type="ECO:0008006" key="3">
    <source>
        <dbReference type="Google" id="ProtNLM"/>
    </source>
</evidence>
<sequence>PTARAQVRENCREIKAGVKLSVNTAIIRRRLCEAKLWARSPCKVLMLQNQHVLQRLQFVNKHTHWPREKWRNILWTESKIVLFGSRGRRQFVRQTLNLSHSSL</sequence>
<keyword evidence="2" id="KW-1185">Reference proteome</keyword>
<dbReference type="Ensembl" id="ENSAPET00000034118.1">
    <property type="protein sequence ID" value="ENSAPEP00000033248.1"/>
    <property type="gene ID" value="ENSAPEG00000023608.1"/>
</dbReference>
<proteinExistence type="predicted"/>